<evidence type="ECO:0000256" key="1">
    <source>
        <dbReference type="PROSITE-ProRule" id="PRU00047"/>
    </source>
</evidence>
<organism evidence="4 5">
    <name type="scientific">Rubroshorea leprosula</name>
    <dbReference type="NCBI Taxonomy" id="152421"/>
    <lineage>
        <taxon>Eukaryota</taxon>
        <taxon>Viridiplantae</taxon>
        <taxon>Streptophyta</taxon>
        <taxon>Embryophyta</taxon>
        <taxon>Tracheophyta</taxon>
        <taxon>Spermatophyta</taxon>
        <taxon>Magnoliopsida</taxon>
        <taxon>eudicotyledons</taxon>
        <taxon>Gunneridae</taxon>
        <taxon>Pentapetalae</taxon>
        <taxon>rosids</taxon>
        <taxon>malvids</taxon>
        <taxon>Malvales</taxon>
        <taxon>Dipterocarpaceae</taxon>
        <taxon>Rubroshorea</taxon>
    </lineage>
</organism>
<feature type="region of interest" description="Disordered" evidence="2">
    <location>
        <begin position="573"/>
        <end position="601"/>
    </location>
</feature>
<dbReference type="PANTHER" id="PTHR31973:SF189">
    <property type="entry name" value="TRANSPOSASE, MUDR, PLANT, MULE TRANSPOSASE DOMAIN PROTEIN-RELATED"/>
    <property type="match status" value="1"/>
</dbReference>
<feature type="compositionally biased region" description="Low complexity" evidence="2">
    <location>
        <begin position="195"/>
        <end position="220"/>
    </location>
</feature>
<keyword evidence="5" id="KW-1185">Reference proteome</keyword>
<dbReference type="EMBL" id="BPVZ01000049">
    <property type="protein sequence ID" value="GKV18013.1"/>
    <property type="molecule type" value="Genomic_DNA"/>
</dbReference>
<dbReference type="GO" id="GO:0003676">
    <property type="term" value="F:nucleic acid binding"/>
    <property type="evidence" value="ECO:0007669"/>
    <property type="project" value="InterPro"/>
</dbReference>
<protein>
    <recommendedName>
        <fullName evidence="3">CCHC-type domain-containing protein</fullName>
    </recommendedName>
</protein>
<keyword evidence="1" id="KW-0862">Zinc</keyword>
<feature type="compositionally biased region" description="Low complexity" evidence="2">
    <location>
        <begin position="662"/>
        <end position="674"/>
    </location>
</feature>
<dbReference type="AlphaFoldDB" id="A0AAV5JZU1"/>
<feature type="region of interest" description="Disordered" evidence="2">
    <location>
        <begin position="284"/>
        <end position="335"/>
    </location>
</feature>
<feature type="region of interest" description="Disordered" evidence="2">
    <location>
        <begin position="662"/>
        <end position="710"/>
    </location>
</feature>
<name>A0AAV5JZU1_9ROSI</name>
<evidence type="ECO:0000259" key="3">
    <source>
        <dbReference type="PROSITE" id="PS50158"/>
    </source>
</evidence>
<feature type="compositionally biased region" description="Basic residues" evidence="2">
    <location>
        <begin position="577"/>
        <end position="591"/>
    </location>
</feature>
<comment type="caution">
    <text evidence="4">The sequence shown here is derived from an EMBL/GenBank/DDBJ whole genome shotgun (WGS) entry which is preliminary data.</text>
</comment>
<feature type="region of interest" description="Disordered" evidence="2">
    <location>
        <begin position="189"/>
        <end position="245"/>
    </location>
</feature>
<dbReference type="GO" id="GO:0008270">
    <property type="term" value="F:zinc ion binding"/>
    <property type="evidence" value="ECO:0007669"/>
    <property type="project" value="UniProtKB-KW"/>
</dbReference>
<dbReference type="Pfam" id="PF10551">
    <property type="entry name" value="MULE"/>
    <property type="match status" value="1"/>
</dbReference>
<accession>A0AAV5JZU1</accession>
<evidence type="ECO:0000313" key="5">
    <source>
        <dbReference type="Proteomes" id="UP001054252"/>
    </source>
</evidence>
<dbReference type="PANTHER" id="PTHR31973">
    <property type="entry name" value="POLYPROTEIN, PUTATIVE-RELATED"/>
    <property type="match status" value="1"/>
</dbReference>
<dbReference type="InterPro" id="IPR018289">
    <property type="entry name" value="MULE_transposase_dom"/>
</dbReference>
<sequence length="710" mass="79888">MGVCSLMAHHYSMSMGVSIIKPVDVDRLNACEMANYVVSLGYEEVMIKNILFKSPLADMDCLKSLARDDSILAILRILKNEGEVHLYVDHEVNFADVIDLVLFISWKDAIENEGGGVGVDRNNTERQLEVDKGNVTIERQGLHEDNFNNSHKEFDSEYESLSDEDLGSLVGTDDEEYLTHLHKARALRKKRKARPTVATSSTSTRSTVATSSTPTRSTPTRVKHVARKPTPTKARGVARKLTTTSVEPRKIPLEQLSAKERAEYEKKVVVIRRYKTLNIEQSDADLPGRSISGDPITSSQQLPVNNEESSDDESDERVSHYEDSNDPGNLWTNSSDVDEDEYHVCIDSKGDERTDVYYNPSWAKQIVIKELEGNFIEEYGNVVGYARYLESVNPRNKVRVIADRPRIGGPLMFQGMYVCLKVLRDGWKNGCRPLIGVDGCFLKGVCERVLLSTVGRNGNEQMHSIAWAVVESKSGNSWKWFFENLRVNLDLGEGHNLCIVLDQGMGLLSARQEVFPFASHRYCNMVMDKLKDKKLSMSNWNSNIAPRILQRIEEIRQNAFECHVQWDAEHAFQPPMMKRRPSRPRNKRRKPKCGEPQKFKKGKLIVLSRHGRKMHCKLCGNEGHNKRGCPFKDREVVDGSSQAIVGSQAFVASQVPVVTQASVAPSPNPASVAATGRKRKNNPSNQSKRQTKRSKYVALGQSLDKGKQKA</sequence>
<feature type="compositionally biased region" description="Polar residues" evidence="2">
    <location>
        <begin position="326"/>
        <end position="335"/>
    </location>
</feature>
<evidence type="ECO:0000313" key="4">
    <source>
        <dbReference type="EMBL" id="GKV18013.1"/>
    </source>
</evidence>
<proteinExistence type="predicted"/>
<dbReference type="PROSITE" id="PS50158">
    <property type="entry name" value="ZF_CCHC"/>
    <property type="match status" value="1"/>
</dbReference>
<evidence type="ECO:0000256" key="2">
    <source>
        <dbReference type="SAM" id="MobiDB-lite"/>
    </source>
</evidence>
<dbReference type="InterPro" id="IPR058594">
    <property type="entry name" value="PB1-like_dom_pln"/>
</dbReference>
<dbReference type="Pfam" id="PF26130">
    <property type="entry name" value="PB1-like"/>
    <property type="match status" value="1"/>
</dbReference>
<dbReference type="Proteomes" id="UP001054252">
    <property type="component" value="Unassembled WGS sequence"/>
</dbReference>
<feature type="domain" description="CCHC-type" evidence="3">
    <location>
        <begin position="616"/>
        <end position="630"/>
    </location>
</feature>
<keyword evidence="1" id="KW-0863">Zinc-finger</keyword>
<keyword evidence="1" id="KW-0479">Metal-binding</keyword>
<gene>
    <name evidence="4" type="ORF">SLEP1_g28447</name>
</gene>
<feature type="compositionally biased region" description="Polar residues" evidence="2">
    <location>
        <begin position="295"/>
        <end position="306"/>
    </location>
</feature>
<dbReference type="InterPro" id="IPR001878">
    <property type="entry name" value="Znf_CCHC"/>
</dbReference>
<reference evidence="4 5" key="1">
    <citation type="journal article" date="2021" name="Commun. Biol.">
        <title>The genome of Shorea leprosula (Dipterocarpaceae) highlights the ecological relevance of drought in aseasonal tropical rainforests.</title>
        <authorList>
            <person name="Ng K.K.S."/>
            <person name="Kobayashi M.J."/>
            <person name="Fawcett J.A."/>
            <person name="Hatakeyama M."/>
            <person name="Paape T."/>
            <person name="Ng C.H."/>
            <person name="Ang C.C."/>
            <person name="Tnah L.H."/>
            <person name="Lee C.T."/>
            <person name="Nishiyama T."/>
            <person name="Sese J."/>
            <person name="O'Brien M.J."/>
            <person name="Copetti D."/>
            <person name="Mohd Noor M.I."/>
            <person name="Ong R.C."/>
            <person name="Putra M."/>
            <person name="Sireger I.Z."/>
            <person name="Indrioko S."/>
            <person name="Kosugi Y."/>
            <person name="Izuno A."/>
            <person name="Isagi Y."/>
            <person name="Lee S.L."/>
            <person name="Shimizu K.K."/>
        </authorList>
    </citation>
    <scope>NUCLEOTIDE SEQUENCE [LARGE SCALE GENOMIC DNA]</scope>
    <source>
        <strain evidence="4">214</strain>
    </source>
</reference>